<evidence type="ECO:0000256" key="1">
    <source>
        <dbReference type="ARBA" id="ARBA00009242"/>
    </source>
</evidence>
<organism evidence="6 7">
    <name type="scientific">Sulfuriferula nivalis</name>
    <dbReference type="NCBI Taxonomy" id="2675298"/>
    <lineage>
        <taxon>Bacteria</taxon>
        <taxon>Pseudomonadati</taxon>
        <taxon>Pseudomonadota</taxon>
        <taxon>Betaproteobacteria</taxon>
        <taxon>Nitrosomonadales</taxon>
        <taxon>Sulfuricellaceae</taxon>
        <taxon>Sulfuriferula</taxon>
    </lineage>
</organism>
<gene>
    <name evidence="6" type="primary">alc1</name>
    <name evidence="4" type="synonym">alc</name>
    <name evidence="6" type="ORF">SFSGTM_16580</name>
</gene>
<dbReference type="FunFam" id="2.60.120.260:FF:000059">
    <property type="entry name" value="Probable allantoicase"/>
    <property type="match status" value="1"/>
</dbReference>
<dbReference type="PANTHER" id="PTHR12045">
    <property type="entry name" value="ALLANTOICASE"/>
    <property type="match status" value="1"/>
</dbReference>
<accession>A0A809SHN2</accession>
<dbReference type="Gene3D" id="2.60.120.260">
    <property type="entry name" value="Galactose-binding domain-like"/>
    <property type="match status" value="2"/>
</dbReference>
<dbReference type="PANTHER" id="PTHR12045:SF3">
    <property type="entry name" value="INACTIVE ALLANTOICASE-RELATED"/>
    <property type="match status" value="1"/>
</dbReference>
<dbReference type="RefSeq" id="WP_162084788.1">
    <property type="nucleotide sequence ID" value="NZ_AP021881.1"/>
</dbReference>
<dbReference type="NCBIfam" id="TIGR02961">
    <property type="entry name" value="allantoicase"/>
    <property type="match status" value="1"/>
</dbReference>
<dbReference type="Pfam" id="PF03561">
    <property type="entry name" value="Allantoicase"/>
    <property type="match status" value="2"/>
</dbReference>
<evidence type="ECO:0000256" key="4">
    <source>
        <dbReference type="HAMAP-Rule" id="MF_00813"/>
    </source>
</evidence>
<comment type="catalytic activity">
    <reaction evidence="4">
        <text>allantoate + H2O = (S)-ureidoglycolate + urea</text>
        <dbReference type="Rhea" id="RHEA:11016"/>
        <dbReference type="ChEBI" id="CHEBI:15377"/>
        <dbReference type="ChEBI" id="CHEBI:16199"/>
        <dbReference type="ChEBI" id="CHEBI:17536"/>
        <dbReference type="ChEBI" id="CHEBI:57296"/>
        <dbReference type="EC" id="3.5.3.4"/>
    </reaction>
</comment>
<dbReference type="GO" id="GO:0004037">
    <property type="term" value="F:allantoicase activity"/>
    <property type="evidence" value="ECO:0007669"/>
    <property type="project" value="UniProtKB-UniRule"/>
</dbReference>
<dbReference type="UniPathway" id="UPA00395">
    <property type="reaction ID" value="UER00654"/>
</dbReference>
<dbReference type="PIRSF" id="PIRSF016516">
    <property type="entry name" value="Allantoicase"/>
    <property type="match status" value="1"/>
</dbReference>
<evidence type="ECO:0000256" key="2">
    <source>
        <dbReference type="ARBA" id="ARBA00022631"/>
    </source>
</evidence>
<evidence type="ECO:0000313" key="6">
    <source>
        <dbReference type="EMBL" id="BBP00950.1"/>
    </source>
</evidence>
<keyword evidence="7" id="KW-1185">Reference proteome</keyword>
<keyword evidence="3 4" id="KW-0378">Hydrolase</keyword>
<dbReference type="SUPFAM" id="SSF49785">
    <property type="entry name" value="Galactose-binding domain-like"/>
    <property type="match status" value="2"/>
</dbReference>
<dbReference type="Proteomes" id="UP000463939">
    <property type="component" value="Chromosome"/>
</dbReference>
<comment type="similarity">
    <text evidence="1 4">Belongs to the allantoicase family.</text>
</comment>
<dbReference type="AlphaFoldDB" id="A0A809SHN2"/>
<feature type="domain" description="Allantoicase" evidence="5">
    <location>
        <begin position="190"/>
        <end position="332"/>
    </location>
</feature>
<comment type="pathway">
    <text evidence="4">Nitrogen metabolism; (S)-allantoin degradation; (S)-ureidoglycolate from allantoate (aminidohydrolase route): step 1/1.</text>
</comment>
<dbReference type="HAMAP" id="MF_00813">
    <property type="entry name" value="Allantoicase"/>
    <property type="match status" value="1"/>
</dbReference>
<dbReference type="InterPro" id="IPR008979">
    <property type="entry name" value="Galactose-bd-like_sf"/>
</dbReference>
<dbReference type="EMBL" id="AP021881">
    <property type="protein sequence ID" value="BBP00950.1"/>
    <property type="molecule type" value="Genomic_DNA"/>
</dbReference>
<dbReference type="GO" id="GO:0006144">
    <property type="term" value="P:purine nucleobase metabolic process"/>
    <property type="evidence" value="ECO:0007669"/>
    <property type="project" value="UniProtKB-KW"/>
</dbReference>
<dbReference type="InterPro" id="IPR015908">
    <property type="entry name" value="Allantoicase_dom"/>
</dbReference>
<evidence type="ECO:0000259" key="5">
    <source>
        <dbReference type="Pfam" id="PF03561"/>
    </source>
</evidence>
<dbReference type="GO" id="GO:0000256">
    <property type="term" value="P:allantoin catabolic process"/>
    <property type="evidence" value="ECO:0007669"/>
    <property type="project" value="UniProtKB-UniRule"/>
</dbReference>
<dbReference type="EC" id="3.5.3.4" evidence="4"/>
<dbReference type="InterPro" id="IPR005164">
    <property type="entry name" value="Allantoicase"/>
</dbReference>
<name>A0A809SHN2_9PROT</name>
<proteinExistence type="inferred from homology"/>
<evidence type="ECO:0000256" key="3">
    <source>
        <dbReference type="ARBA" id="ARBA00022801"/>
    </source>
</evidence>
<evidence type="ECO:0000313" key="7">
    <source>
        <dbReference type="Proteomes" id="UP000463939"/>
    </source>
</evidence>
<protein>
    <recommendedName>
        <fullName evidence="4">Probable allantoicase</fullName>
        <ecNumber evidence="4">3.5.3.4</ecNumber>
    </recommendedName>
    <alternativeName>
        <fullName evidence="4">Allantoate amidinohydrolase</fullName>
    </alternativeName>
</protein>
<sequence>MDTQSTSSPEFTTRWVNLADPRIGALVLSATDEFFASRERMLNPEPAVFIPGKYDTNGKWMDGWETRRKRVPGNDHCIIKLGLPGIIKGIDIDTSHFTGNYPPAASIEAASCDGEPNASTRWVRLTAPVPLRGNAHHYLDIADPHIWSHLRLNIYPDGGIARLRVYGQVACDWALRPQDELYDLIAMENGGLAIACNDAHFGKPANLLTPGRGKDMGDGWETRRRREPGNDWAIIALGHPGIIKKIEVDTAHFKGNFPDKCSIQAAYIQGGTEQSIVAQSMFWPTLLPEQSLNMDTIHTFTDEIQALPAITHIRFNIIPDGGVSRLRLWGKVNLGATHDSM</sequence>
<keyword evidence="2 4" id="KW-0659">Purine metabolism</keyword>
<dbReference type="KEGG" id="sniv:SFSGTM_16580"/>
<feature type="domain" description="Allantoicase" evidence="5">
    <location>
        <begin position="24"/>
        <end position="169"/>
    </location>
</feature>
<reference evidence="7" key="1">
    <citation type="submission" date="2019-11" db="EMBL/GenBank/DDBJ databases">
        <title>Isolation and characterization of a novel species in the genus Sulfuriferula.</title>
        <authorList>
            <person name="Mochizuki J."/>
            <person name="Kojima H."/>
            <person name="Fukui M."/>
        </authorList>
    </citation>
    <scope>NUCLEOTIDE SEQUENCE [LARGE SCALE GENOMIC DNA]</scope>
    <source>
        <strain evidence="7">SGTM</strain>
    </source>
</reference>